<name>A0A9P4QVL4_9PLEO</name>
<dbReference type="OrthoDB" id="310895at2759"/>
<dbReference type="Pfam" id="PF00171">
    <property type="entry name" value="Aldedh"/>
    <property type="match status" value="1"/>
</dbReference>
<feature type="domain" description="Aldehyde dehydrogenase" evidence="9">
    <location>
        <begin position="21"/>
        <end position="487"/>
    </location>
</feature>
<keyword evidence="3 8" id="KW-0560">Oxidoreductase</keyword>
<gene>
    <name evidence="10" type="ORF">EJ04DRAFT_514326</name>
</gene>
<evidence type="ECO:0000313" key="10">
    <source>
        <dbReference type="EMBL" id="KAF2731756.1"/>
    </source>
</evidence>
<evidence type="ECO:0000256" key="6">
    <source>
        <dbReference type="ARBA" id="ARBA00049194"/>
    </source>
</evidence>
<dbReference type="InterPro" id="IPR029510">
    <property type="entry name" value="Ald_DH_CS_GLU"/>
</dbReference>
<keyword evidence="2" id="KW-0479">Metal-binding</keyword>
<comment type="catalytic activity">
    <reaction evidence="6">
        <text>an aldehyde + NAD(+) + H2O = a carboxylate + NADH + 2 H(+)</text>
        <dbReference type="Rhea" id="RHEA:16185"/>
        <dbReference type="ChEBI" id="CHEBI:15377"/>
        <dbReference type="ChEBI" id="CHEBI:15378"/>
        <dbReference type="ChEBI" id="CHEBI:17478"/>
        <dbReference type="ChEBI" id="CHEBI:29067"/>
        <dbReference type="ChEBI" id="CHEBI:57540"/>
        <dbReference type="ChEBI" id="CHEBI:57945"/>
        <dbReference type="EC" id="1.2.1.3"/>
    </reaction>
</comment>
<evidence type="ECO:0000256" key="5">
    <source>
        <dbReference type="ARBA" id="ARBA00024226"/>
    </source>
</evidence>
<comment type="similarity">
    <text evidence="1 8">Belongs to the aldehyde dehydrogenase family.</text>
</comment>
<keyword evidence="4" id="KW-0520">NAD</keyword>
<dbReference type="InterPro" id="IPR016161">
    <property type="entry name" value="Ald_DH/histidinol_DH"/>
</dbReference>
<dbReference type="Proteomes" id="UP000799444">
    <property type="component" value="Unassembled WGS sequence"/>
</dbReference>
<evidence type="ECO:0000259" key="9">
    <source>
        <dbReference type="Pfam" id="PF00171"/>
    </source>
</evidence>
<evidence type="ECO:0000256" key="7">
    <source>
        <dbReference type="PROSITE-ProRule" id="PRU10007"/>
    </source>
</evidence>
<feature type="active site" evidence="7">
    <location>
        <position position="253"/>
    </location>
</feature>
<sequence>MVLPYPPRHAFYNGKLQSAASTSSFQSIDPSTAQPLANIHTTTHAAVDSAIASAQAAFQAWSATPPIERARILHKAATILRSRNDELAKVETHDTGKPFSETSTVDIVTGADVLEYFAYLVGGGGLNGETIQLRPNAWVYTTKNALGVCAGIGAWNYPIQIALWKSAPCLAAGNTMVYKPSEFTPLHSTLLADIYTEAGVPPGVFNVVQGGGEVGAYLTKHAGIAKVSFTGQVSTGLKVAGSAAGGMKYVTMELGGKSACLILPDADIDQAVDGAMMANFFSTGQVCTNGTRVFVPEGMKAEFEKRLLDKIQNIRPGDVFDMKTNFGPLVSKQHYEKVLSYIKHGIEVDKAKLLYGGLDKPKWLQGHEKKEYQEGYWVQPVIFTDCRDDMRVVQEEIFGPVMSILTYSSVDEVVSRANDTNVGLAAGVFTKDLNLAHQVIARLEAGITWVNSWGESPAEMSVGGWKLSGIGVENGKRGLEAWVRNKSTLVDMAGEVATVFAKL</sequence>
<dbReference type="GO" id="GO:0046872">
    <property type="term" value="F:metal ion binding"/>
    <property type="evidence" value="ECO:0007669"/>
    <property type="project" value="UniProtKB-KW"/>
</dbReference>
<dbReference type="EC" id="1.2.1.3" evidence="5"/>
<dbReference type="SUPFAM" id="SSF53720">
    <property type="entry name" value="ALDH-like"/>
    <property type="match status" value="1"/>
</dbReference>
<dbReference type="InterPro" id="IPR015590">
    <property type="entry name" value="Aldehyde_DH_dom"/>
</dbReference>
<dbReference type="Gene3D" id="3.40.605.10">
    <property type="entry name" value="Aldehyde Dehydrogenase, Chain A, domain 1"/>
    <property type="match status" value="1"/>
</dbReference>
<organism evidence="10 11">
    <name type="scientific">Polyplosphaeria fusca</name>
    <dbReference type="NCBI Taxonomy" id="682080"/>
    <lineage>
        <taxon>Eukaryota</taxon>
        <taxon>Fungi</taxon>
        <taxon>Dikarya</taxon>
        <taxon>Ascomycota</taxon>
        <taxon>Pezizomycotina</taxon>
        <taxon>Dothideomycetes</taxon>
        <taxon>Pleosporomycetidae</taxon>
        <taxon>Pleosporales</taxon>
        <taxon>Tetraplosphaeriaceae</taxon>
        <taxon>Polyplosphaeria</taxon>
    </lineage>
</organism>
<dbReference type="PROSITE" id="PS00687">
    <property type="entry name" value="ALDEHYDE_DEHYDR_GLU"/>
    <property type="match status" value="1"/>
</dbReference>
<evidence type="ECO:0000256" key="4">
    <source>
        <dbReference type="ARBA" id="ARBA00023027"/>
    </source>
</evidence>
<evidence type="ECO:0000256" key="3">
    <source>
        <dbReference type="ARBA" id="ARBA00023002"/>
    </source>
</evidence>
<dbReference type="InterPro" id="IPR016162">
    <property type="entry name" value="Ald_DH_N"/>
</dbReference>
<evidence type="ECO:0000256" key="1">
    <source>
        <dbReference type="ARBA" id="ARBA00009986"/>
    </source>
</evidence>
<dbReference type="AlphaFoldDB" id="A0A9P4QVL4"/>
<dbReference type="InterPro" id="IPR016163">
    <property type="entry name" value="Ald_DH_C"/>
</dbReference>
<dbReference type="EMBL" id="ML996189">
    <property type="protein sequence ID" value="KAF2731756.1"/>
    <property type="molecule type" value="Genomic_DNA"/>
</dbReference>
<evidence type="ECO:0000256" key="8">
    <source>
        <dbReference type="RuleBase" id="RU003345"/>
    </source>
</evidence>
<keyword evidence="11" id="KW-1185">Reference proteome</keyword>
<evidence type="ECO:0000313" key="11">
    <source>
        <dbReference type="Proteomes" id="UP000799444"/>
    </source>
</evidence>
<comment type="caution">
    <text evidence="10">The sequence shown here is derived from an EMBL/GenBank/DDBJ whole genome shotgun (WGS) entry which is preliminary data.</text>
</comment>
<dbReference type="Gene3D" id="3.40.309.10">
    <property type="entry name" value="Aldehyde Dehydrogenase, Chain A, domain 2"/>
    <property type="match status" value="1"/>
</dbReference>
<dbReference type="PROSITE" id="PS00070">
    <property type="entry name" value="ALDEHYDE_DEHYDR_CYS"/>
    <property type="match status" value="1"/>
</dbReference>
<proteinExistence type="inferred from homology"/>
<dbReference type="NCBIfam" id="NF009725">
    <property type="entry name" value="PRK13252.1"/>
    <property type="match status" value="1"/>
</dbReference>
<evidence type="ECO:0000256" key="2">
    <source>
        <dbReference type="ARBA" id="ARBA00022723"/>
    </source>
</evidence>
<dbReference type="InterPro" id="IPR016160">
    <property type="entry name" value="Ald_DH_CS_CYS"/>
</dbReference>
<protein>
    <recommendedName>
        <fullName evidence="5">aldehyde dehydrogenase (NAD(+))</fullName>
        <ecNumber evidence="5">1.2.1.3</ecNumber>
    </recommendedName>
</protein>
<dbReference type="FunFam" id="3.40.605.10:FF:000007">
    <property type="entry name" value="NAD/NADP-dependent betaine aldehyde dehydrogenase"/>
    <property type="match status" value="1"/>
</dbReference>
<dbReference type="PANTHER" id="PTHR11699">
    <property type="entry name" value="ALDEHYDE DEHYDROGENASE-RELATED"/>
    <property type="match status" value="1"/>
</dbReference>
<accession>A0A9P4QVL4</accession>
<dbReference type="CDD" id="cd07090">
    <property type="entry name" value="ALDH_F9_TMBADH"/>
    <property type="match status" value="1"/>
</dbReference>
<reference evidence="10" key="1">
    <citation type="journal article" date="2020" name="Stud. Mycol.">
        <title>101 Dothideomycetes genomes: a test case for predicting lifestyles and emergence of pathogens.</title>
        <authorList>
            <person name="Haridas S."/>
            <person name="Albert R."/>
            <person name="Binder M."/>
            <person name="Bloem J."/>
            <person name="Labutti K."/>
            <person name="Salamov A."/>
            <person name="Andreopoulos B."/>
            <person name="Baker S."/>
            <person name="Barry K."/>
            <person name="Bills G."/>
            <person name="Bluhm B."/>
            <person name="Cannon C."/>
            <person name="Castanera R."/>
            <person name="Culley D."/>
            <person name="Daum C."/>
            <person name="Ezra D."/>
            <person name="Gonzalez J."/>
            <person name="Henrissat B."/>
            <person name="Kuo A."/>
            <person name="Liang C."/>
            <person name="Lipzen A."/>
            <person name="Lutzoni F."/>
            <person name="Magnuson J."/>
            <person name="Mondo S."/>
            <person name="Nolan M."/>
            <person name="Ohm R."/>
            <person name="Pangilinan J."/>
            <person name="Park H.-J."/>
            <person name="Ramirez L."/>
            <person name="Alfaro M."/>
            <person name="Sun H."/>
            <person name="Tritt A."/>
            <person name="Yoshinaga Y."/>
            <person name="Zwiers L.-H."/>
            <person name="Turgeon B."/>
            <person name="Goodwin S."/>
            <person name="Spatafora J."/>
            <person name="Crous P."/>
            <person name="Grigoriev I."/>
        </authorList>
    </citation>
    <scope>NUCLEOTIDE SEQUENCE</scope>
    <source>
        <strain evidence="10">CBS 125425</strain>
    </source>
</reference>
<dbReference type="FunFam" id="3.40.309.10:FF:000014">
    <property type="entry name" value="NAD/NADP-dependent betaine aldehyde dehydrogenase"/>
    <property type="match status" value="1"/>
</dbReference>
<dbReference type="GO" id="GO:0004029">
    <property type="term" value="F:aldehyde dehydrogenase (NAD+) activity"/>
    <property type="evidence" value="ECO:0007669"/>
    <property type="project" value="UniProtKB-EC"/>
</dbReference>